<keyword evidence="2" id="KW-1185">Reference proteome</keyword>
<proteinExistence type="predicted"/>
<dbReference type="Proteomes" id="UP000306319">
    <property type="component" value="Unassembled WGS sequence"/>
</dbReference>
<evidence type="ECO:0000313" key="2">
    <source>
        <dbReference type="Proteomes" id="UP000306319"/>
    </source>
</evidence>
<organism evidence="1 2">
    <name type="scientific">Lepagella muris</name>
    <dbReference type="NCBI Taxonomy" id="3032870"/>
    <lineage>
        <taxon>Bacteria</taxon>
        <taxon>Pseudomonadati</taxon>
        <taxon>Bacteroidota</taxon>
        <taxon>Bacteroidia</taxon>
        <taxon>Bacteroidales</taxon>
        <taxon>Muribaculaceae</taxon>
        <taxon>Lepagella</taxon>
    </lineage>
</organism>
<protein>
    <submittedName>
        <fullName evidence="1">Plug domain-containing protein</fullName>
    </submittedName>
</protein>
<reference evidence="1" key="1">
    <citation type="submission" date="2019-04" db="EMBL/GenBank/DDBJ databases">
        <title>Microbes associate with the intestines of laboratory mice.</title>
        <authorList>
            <person name="Navarre W."/>
            <person name="Wong E."/>
            <person name="Huang K."/>
            <person name="Tropini C."/>
            <person name="Ng K."/>
            <person name="Yu B."/>
        </authorList>
    </citation>
    <scope>NUCLEOTIDE SEQUENCE</scope>
    <source>
        <strain evidence="1">NM04_E33</strain>
    </source>
</reference>
<sequence>MRLLAFISLILVFLDCYPRITVRGVVFDSDSLPTPGVIVRLEASGIPKGFSTSAKDGSFSISVEKLELPASLRFISQKHETLSYPLDSIPQYVRIYLARKEFVLQEVVVKAPERRIKGDTIIYDVAALTKAGDRTIEDIIRKIPGIQIDDSGGISYDGLSINHFYIEDMDLMGKNYTVASRSINPDDISTVSVYERHQDKRVLQGKQEAEKASLNLKLKKGRMLKPLGYLKGGAGVGSSALWDGDLYGMLISAKNQTIISGKGNNMGSLYTRPDNTDNLNIFPSTPFGEPSIPKDRFIKNKSAFTTANSLFKFNSNLNVKINSSFGYNRNAFDGSSVTEYLNPDEASIIYAERADNSLRNRNVEVTAAVENNGNNLYLNNTFNFNGDFVRNAYDVSSSTLTRQHVRSDRYLFSNNLKTIITHRGNLYEITSDTKFRNTPVARMQAINPDGNTDVAWQNLTIRRFHNREYTSISRQLMPRLSVGASISFEIDHDSFISAGERDNADRMRNDISGYRISTSTEPFIKINIHGIIWKTSMPIRLLNIKYHDVVSNSCDKSDMVLVDFKSQFSKKFNQRNHATLSFGRENNVGDIRDFIDNPIYTTFRNVRTLGTGKLERGHDDFIRINYSYRNILQDLYLISGLSVKRTEKSKLSVSDVSQSGVAGSVKEERNNAGMATMLLNLTKGIRSINTTFHLNANALLRSGESMRSAMTVTTKNSILVLNGRIETYQFSDMVSITAGATGTWQRQTFGGVLPSNSTNSFSITGKLGVYPLRNIEIFYKTDYSRVKMATDNYRTNLFMDAGVIWTLRKIDFQLDARNLTDRNQYAYTLYNSLDINYYSYSLRPFEIILSVKYRF</sequence>
<comment type="caution">
    <text evidence="1">The sequence shown here is derived from an EMBL/GenBank/DDBJ whole genome shotgun (WGS) entry which is preliminary data.</text>
</comment>
<gene>
    <name evidence="1" type="ORF">E5331_08545</name>
</gene>
<dbReference type="EMBL" id="SRYB01000010">
    <property type="protein sequence ID" value="TGY78842.1"/>
    <property type="molecule type" value="Genomic_DNA"/>
</dbReference>
<name>A0AC61RE55_9BACT</name>
<evidence type="ECO:0000313" key="1">
    <source>
        <dbReference type="EMBL" id="TGY78842.1"/>
    </source>
</evidence>
<accession>A0AC61RE55</accession>